<protein>
    <submittedName>
        <fullName evidence="8">Protein NUCLEAR FUSION DEFECTIVE 4</fullName>
    </submittedName>
</protein>
<keyword evidence="3 5" id="KW-1133">Transmembrane helix</keyword>
<gene>
    <name evidence="8" type="ORF">V5N11_028982</name>
</gene>
<evidence type="ECO:0000256" key="1">
    <source>
        <dbReference type="ARBA" id="ARBA00004141"/>
    </source>
</evidence>
<feature type="transmembrane region" description="Helical" evidence="5">
    <location>
        <begin position="12"/>
        <end position="34"/>
    </location>
</feature>
<feature type="transmembrane region" description="Helical" evidence="5">
    <location>
        <begin position="215"/>
        <end position="235"/>
    </location>
</feature>
<feature type="transmembrane region" description="Helical" evidence="5">
    <location>
        <begin position="389"/>
        <end position="406"/>
    </location>
</feature>
<dbReference type="Pfam" id="PF06813">
    <property type="entry name" value="Nodulin-like"/>
    <property type="match status" value="1"/>
</dbReference>
<sequence length="528" mass="57647">MKIANSKWVAAAASIWIQSFTGASYTFGIYSSLLKSSQSYDQSTLDTVSVYKDIGANVGILSGLFYTAVAGRKSGGGRFFSGPWLVIFVGLLQWFVGYGFIWMAASGVIERPPVALMCLFMFFSGHSQTFFNTAIVVTAVRNFSDYGGTAIGIMKGFLGLSGAILIQLYHAVCGGEGNPATFILLLAIVPTFVMFLTMPFVRVYETVTTTDKKHLDGLSVISLIIAAYLMVIITVENVLGLSRSMQILSFILVLLLLASPLLVAVRALREEEKILSSLDCPVLDTSALLDSASSSVFPDGDHVVIIEDSNILEAMSTVNFWLLFLAMLCGMGSGFATINNIRQIGESLRYSTVQLNSLVSLWSIWNFLGRFGAGYVSDTFLYKHSWPRPVFMAITLGVMAIGHVIVASGLQFSLYVGSVLIGMAYGSQWSLMPTITSEIFGIRHMGTIYFTISIAGPIGSYLLSVRVIGYFYDKVASEDDNSCFGSQCFRTSFMIMAYVAVFGSLVASVLFFRTNKFYKKLVAKRSLK</sequence>
<evidence type="ECO:0000313" key="9">
    <source>
        <dbReference type="Proteomes" id="UP001558713"/>
    </source>
</evidence>
<dbReference type="InterPro" id="IPR010658">
    <property type="entry name" value="Nodulin-like"/>
</dbReference>
<proteinExistence type="predicted"/>
<feature type="transmembrane region" description="Helical" evidence="5">
    <location>
        <begin position="54"/>
        <end position="71"/>
    </location>
</feature>
<feature type="domain" description="Nodulin-like" evidence="6">
    <location>
        <begin position="7"/>
        <end position="264"/>
    </location>
</feature>
<evidence type="ECO:0000256" key="4">
    <source>
        <dbReference type="ARBA" id="ARBA00023136"/>
    </source>
</evidence>
<dbReference type="CDD" id="cd17354">
    <property type="entry name" value="MFS_Mch1p_like"/>
    <property type="match status" value="1"/>
</dbReference>
<dbReference type="GO" id="GO:0016020">
    <property type="term" value="C:membrane"/>
    <property type="evidence" value="ECO:0007669"/>
    <property type="project" value="UniProtKB-SubCell"/>
</dbReference>
<feature type="transmembrane region" description="Helical" evidence="5">
    <location>
        <begin position="447"/>
        <end position="472"/>
    </location>
</feature>
<feature type="transmembrane region" description="Helical" evidence="5">
    <location>
        <begin position="247"/>
        <end position="268"/>
    </location>
</feature>
<evidence type="ECO:0000256" key="5">
    <source>
        <dbReference type="SAM" id="Phobius"/>
    </source>
</evidence>
<keyword evidence="4 5" id="KW-0472">Membrane</keyword>
<feature type="transmembrane region" description="Helical" evidence="5">
    <location>
        <begin position="114"/>
        <end position="140"/>
    </location>
</feature>
<dbReference type="InterPro" id="IPR056555">
    <property type="entry name" value="NFD4_C"/>
</dbReference>
<comment type="subcellular location">
    <subcellularLocation>
        <location evidence="1">Membrane</location>
        <topology evidence="1">Multi-pass membrane protein</topology>
    </subcellularLocation>
</comment>
<evidence type="ECO:0000256" key="2">
    <source>
        <dbReference type="ARBA" id="ARBA00022692"/>
    </source>
</evidence>
<keyword evidence="9" id="KW-1185">Reference proteome</keyword>
<feature type="transmembrane region" description="Helical" evidence="5">
    <location>
        <begin position="492"/>
        <end position="512"/>
    </location>
</feature>
<dbReference type="AlphaFoldDB" id="A0ABD1AL56"/>
<organism evidence="8 9">
    <name type="scientific">Cardamine amara subsp. amara</name>
    <dbReference type="NCBI Taxonomy" id="228776"/>
    <lineage>
        <taxon>Eukaryota</taxon>
        <taxon>Viridiplantae</taxon>
        <taxon>Streptophyta</taxon>
        <taxon>Embryophyta</taxon>
        <taxon>Tracheophyta</taxon>
        <taxon>Spermatophyta</taxon>
        <taxon>Magnoliopsida</taxon>
        <taxon>eudicotyledons</taxon>
        <taxon>Gunneridae</taxon>
        <taxon>Pentapetalae</taxon>
        <taxon>rosids</taxon>
        <taxon>malvids</taxon>
        <taxon>Brassicales</taxon>
        <taxon>Brassicaceae</taxon>
        <taxon>Cardamineae</taxon>
        <taxon>Cardamine</taxon>
    </lineage>
</organism>
<feature type="transmembrane region" description="Helical" evidence="5">
    <location>
        <begin position="83"/>
        <end position="102"/>
    </location>
</feature>
<feature type="transmembrane region" description="Helical" evidence="5">
    <location>
        <begin position="358"/>
        <end position="377"/>
    </location>
</feature>
<keyword evidence="2 5" id="KW-0812">Transmembrane</keyword>
<dbReference type="PANTHER" id="PTHR21576:SF98">
    <property type="entry name" value="MAJOR FACILITATOR SUPERFAMILY (MFS) PROFILE DOMAIN-CONTAINING PROTEIN"/>
    <property type="match status" value="1"/>
</dbReference>
<name>A0ABD1AL56_CARAN</name>
<evidence type="ECO:0000313" key="8">
    <source>
        <dbReference type="EMBL" id="KAL1207334.1"/>
    </source>
</evidence>
<dbReference type="PANTHER" id="PTHR21576">
    <property type="entry name" value="UNCHARACTERIZED NODULIN-LIKE PROTEIN"/>
    <property type="match status" value="1"/>
</dbReference>
<feature type="transmembrane region" description="Helical" evidence="5">
    <location>
        <begin position="320"/>
        <end position="338"/>
    </location>
</feature>
<reference evidence="8 9" key="1">
    <citation type="submission" date="2024-04" db="EMBL/GenBank/DDBJ databases">
        <title>Genome assembly C_amara_ONT_v2.</title>
        <authorList>
            <person name="Yant L."/>
            <person name="Moore C."/>
            <person name="Slenker M."/>
        </authorList>
    </citation>
    <scope>NUCLEOTIDE SEQUENCE [LARGE SCALE GENOMIC DNA]</scope>
    <source>
        <tissue evidence="8">Leaf</tissue>
    </source>
</reference>
<comment type="caution">
    <text evidence="8">The sequence shown here is derived from an EMBL/GenBank/DDBJ whole genome shotgun (WGS) entry which is preliminary data.</text>
</comment>
<feature type="transmembrane region" description="Helical" evidence="5">
    <location>
        <begin position="182"/>
        <end position="203"/>
    </location>
</feature>
<dbReference type="EMBL" id="JBANAX010000479">
    <property type="protein sequence ID" value="KAL1207334.1"/>
    <property type="molecule type" value="Genomic_DNA"/>
</dbReference>
<evidence type="ECO:0000259" key="6">
    <source>
        <dbReference type="Pfam" id="PF06813"/>
    </source>
</evidence>
<evidence type="ECO:0000256" key="3">
    <source>
        <dbReference type="ARBA" id="ARBA00022989"/>
    </source>
</evidence>
<dbReference type="Gene3D" id="1.20.1250.20">
    <property type="entry name" value="MFS general substrate transporter like domains"/>
    <property type="match status" value="1"/>
</dbReference>
<dbReference type="InterPro" id="IPR036259">
    <property type="entry name" value="MFS_trans_sf"/>
</dbReference>
<dbReference type="Proteomes" id="UP001558713">
    <property type="component" value="Unassembled WGS sequence"/>
</dbReference>
<feature type="domain" description="NFD4 C-terminal" evidence="7">
    <location>
        <begin position="305"/>
        <end position="518"/>
    </location>
</feature>
<evidence type="ECO:0000259" key="7">
    <source>
        <dbReference type="Pfam" id="PF23262"/>
    </source>
</evidence>
<dbReference type="SUPFAM" id="SSF103473">
    <property type="entry name" value="MFS general substrate transporter"/>
    <property type="match status" value="2"/>
</dbReference>
<dbReference type="Pfam" id="PF23262">
    <property type="entry name" value="NFD4_C"/>
    <property type="match status" value="1"/>
</dbReference>
<accession>A0ABD1AL56</accession>
<feature type="transmembrane region" description="Helical" evidence="5">
    <location>
        <begin position="152"/>
        <end position="170"/>
    </location>
</feature>